<reference evidence="6 7" key="1">
    <citation type="submission" date="2016-03" db="EMBL/GenBank/DDBJ databases">
        <title>Choanephora cucurbitarum.</title>
        <authorList>
            <person name="Min B."/>
            <person name="Park H."/>
            <person name="Park J.-H."/>
            <person name="Shin H.-D."/>
            <person name="Choi I.-G."/>
        </authorList>
    </citation>
    <scope>NUCLEOTIDE SEQUENCE [LARGE SCALE GENOMIC DNA]</scope>
    <source>
        <strain evidence="6 7">KUS-F28377</strain>
    </source>
</reference>
<keyword evidence="3" id="KW-0012">Acyltransferase</keyword>
<protein>
    <recommendedName>
        <fullName evidence="5">Phospholipid/glycerol acyltransferase domain-containing protein</fullName>
    </recommendedName>
</protein>
<comment type="caution">
    <text evidence="6">The sequence shown here is derived from an EMBL/GenBank/DDBJ whole genome shotgun (WGS) entry which is preliminary data.</text>
</comment>
<dbReference type="AlphaFoldDB" id="A0A1C7N7Y8"/>
<evidence type="ECO:0000313" key="7">
    <source>
        <dbReference type="Proteomes" id="UP000093000"/>
    </source>
</evidence>
<dbReference type="EMBL" id="LUGH01000426">
    <property type="protein sequence ID" value="OBZ85167.1"/>
    <property type="molecule type" value="Genomic_DNA"/>
</dbReference>
<evidence type="ECO:0000256" key="2">
    <source>
        <dbReference type="ARBA" id="ARBA00022679"/>
    </source>
</evidence>
<dbReference type="GO" id="GO:0005783">
    <property type="term" value="C:endoplasmic reticulum"/>
    <property type="evidence" value="ECO:0007669"/>
    <property type="project" value="TreeGrafter"/>
</dbReference>
<keyword evidence="2" id="KW-0808">Transferase</keyword>
<dbReference type="PANTHER" id="PTHR10983:SF16">
    <property type="entry name" value="LYSOCARDIOLIPIN ACYLTRANSFERASE 1"/>
    <property type="match status" value="1"/>
</dbReference>
<keyword evidence="4" id="KW-0812">Transmembrane</keyword>
<dbReference type="GO" id="GO:0016746">
    <property type="term" value="F:acyltransferase activity"/>
    <property type="evidence" value="ECO:0007669"/>
    <property type="project" value="UniProtKB-KW"/>
</dbReference>
<dbReference type="OrthoDB" id="189226at2759"/>
<dbReference type="Proteomes" id="UP000093000">
    <property type="component" value="Unassembled WGS sequence"/>
</dbReference>
<feature type="transmembrane region" description="Helical" evidence="4">
    <location>
        <begin position="12"/>
        <end position="34"/>
    </location>
</feature>
<dbReference type="InterPro" id="IPR002123">
    <property type="entry name" value="Plipid/glycerol_acylTrfase"/>
</dbReference>
<keyword evidence="4" id="KW-0472">Membrane</keyword>
<gene>
    <name evidence="6" type="ORF">A0J61_06782</name>
</gene>
<comment type="similarity">
    <text evidence="1">Belongs to the 1-acyl-sn-glycerol-3-phosphate acyltransferase family.</text>
</comment>
<dbReference type="STRING" id="101091.A0A1C7N7Y8"/>
<dbReference type="SMART" id="SM00563">
    <property type="entry name" value="PlsC"/>
    <property type="match status" value="1"/>
</dbReference>
<dbReference type="CDD" id="cd07990">
    <property type="entry name" value="LPLAT_LCLAT1-like"/>
    <property type="match status" value="1"/>
</dbReference>
<keyword evidence="4" id="KW-1133">Transmembrane helix</keyword>
<evidence type="ECO:0000256" key="1">
    <source>
        <dbReference type="ARBA" id="ARBA00008655"/>
    </source>
</evidence>
<evidence type="ECO:0000259" key="5">
    <source>
        <dbReference type="SMART" id="SM00563"/>
    </source>
</evidence>
<organism evidence="6 7">
    <name type="scientific">Choanephora cucurbitarum</name>
    <dbReference type="NCBI Taxonomy" id="101091"/>
    <lineage>
        <taxon>Eukaryota</taxon>
        <taxon>Fungi</taxon>
        <taxon>Fungi incertae sedis</taxon>
        <taxon>Mucoromycota</taxon>
        <taxon>Mucoromycotina</taxon>
        <taxon>Mucoromycetes</taxon>
        <taxon>Mucorales</taxon>
        <taxon>Mucorineae</taxon>
        <taxon>Choanephoraceae</taxon>
        <taxon>Choanephoroideae</taxon>
        <taxon>Choanephora</taxon>
    </lineage>
</organism>
<dbReference type="FunCoup" id="A0A1C7N7Y8">
    <property type="interactions" value="374"/>
</dbReference>
<dbReference type="SUPFAM" id="SSF69593">
    <property type="entry name" value="Glycerol-3-phosphate (1)-acyltransferase"/>
    <property type="match status" value="1"/>
</dbReference>
<dbReference type="Pfam" id="PF01553">
    <property type="entry name" value="Acyltransferase"/>
    <property type="match status" value="1"/>
</dbReference>
<accession>A0A1C7N7Y8</accession>
<dbReference type="InterPro" id="IPR032098">
    <property type="entry name" value="Acyltransf_C"/>
</dbReference>
<evidence type="ECO:0000256" key="4">
    <source>
        <dbReference type="SAM" id="Phobius"/>
    </source>
</evidence>
<keyword evidence="7" id="KW-1185">Reference proteome</keyword>
<name>A0A1C7N7Y8_9FUNG</name>
<dbReference type="GO" id="GO:0036149">
    <property type="term" value="P:phosphatidylinositol acyl-chain remodeling"/>
    <property type="evidence" value="ECO:0007669"/>
    <property type="project" value="TreeGrafter"/>
</dbReference>
<feature type="domain" description="Phospholipid/glycerol acyltransferase" evidence="5">
    <location>
        <begin position="101"/>
        <end position="223"/>
    </location>
</feature>
<dbReference type="InParanoid" id="A0A1C7N7Y8"/>
<dbReference type="PANTHER" id="PTHR10983">
    <property type="entry name" value="1-ACYLGLYCEROL-3-PHOSPHATE ACYLTRANSFERASE-RELATED"/>
    <property type="match status" value="1"/>
</dbReference>
<evidence type="ECO:0000313" key="6">
    <source>
        <dbReference type="EMBL" id="OBZ85167.1"/>
    </source>
</evidence>
<proteinExistence type="inferred from homology"/>
<evidence type="ECO:0000256" key="3">
    <source>
        <dbReference type="ARBA" id="ARBA00023315"/>
    </source>
</evidence>
<dbReference type="Pfam" id="PF16076">
    <property type="entry name" value="Acyltransf_C"/>
    <property type="match status" value="1"/>
</dbReference>
<sequence>MAQLVQTIFQVLVVNFGLFFQSTTVVLTQLLSLLVYPFSYKHYRLFVLYTMSMWSQNLVALVQWFAPADIVFTFDSSCGPLEDILEKDRQGNTTLKLPHRAIITANHQIYADWIYIWCIAYLAKAHGVLKIILKASLKHLPVYGLGMQFFDFIFLKRRLALDKDNIINNLERSKHSNQPMWLVLFPEGTVIAEDTRKRSKTYAEKNGLQDNRYTLLPRSTGLRLCTSVLKGSVDYVYDLTIGYDGIEANDIPEKVYTIQSIFFFRRFPKKIHVHVRRFSIDSMPIDNEEAFHNWNIERWVEKDQLMARFYQTRSFSDNTVTLPIRLTDSVINLAQLWVFMLPYVWLVKQMI</sequence>